<keyword evidence="7 10" id="KW-0067">ATP-binding</keyword>
<dbReference type="PANTHER" id="PTHR43442:SF3">
    <property type="entry name" value="GLUCONOKINASE-RELATED"/>
    <property type="match status" value="1"/>
</dbReference>
<evidence type="ECO:0000313" key="11">
    <source>
        <dbReference type="EMBL" id="PWD50882.1"/>
    </source>
</evidence>
<dbReference type="Gene3D" id="3.40.50.300">
    <property type="entry name" value="P-loop containing nucleotide triphosphate hydrolases"/>
    <property type="match status" value="1"/>
</dbReference>
<accession>A0A2U1ZVD3</accession>
<evidence type="ECO:0000313" key="12">
    <source>
        <dbReference type="Proteomes" id="UP000245166"/>
    </source>
</evidence>
<dbReference type="PANTHER" id="PTHR43442">
    <property type="entry name" value="GLUCONOKINASE-RELATED"/>
    <property type="match status" value="1"/>
</dbReference>
<organism evidence="11 12">
    <name type="scientific">Serinibacter arcticus</name>
    <dbReference type="NCBI Taxonomy" id="1655435"/>
    <lineage>
        <taxon>Bacteria</taxon>
        <taxon>Bacillati</taxon>
        <taxon>Actinomycetota</taxon>
        <taxon>Actinomycetes</taxon>
        <taxon>Micrococcales</taxon>
        <taxon>Beutenbergiaceae</taxon>
        <taxon>Serinibacter</taxon>
    </lineage>
</organism>
<evidence type="ECO:0000256" key="7">
    <source>
        <dbReference type="ARBA" id="ARBA00022840"/>
    </source>
</evidence>
<dbReference type="InterPro" id="IPR027417">
    <property type="entry name" value="P-loop_NTPase"/>
</dbReference>
<dbReference type="Pfam" id="PF13238">
    <property type="entry name" value="AAA_18"/>
    <property type="match status" value="1"/>
</dbReference>
<dbReference type="GO" id="GO:0005524">
    <property type="term" value="F:ATP binding"/>
    <property type="evidence" value="ECO:0007669"/>
    <property type="project" value="UniProtKB-KW"/>
</dbReference>
<keyword evidence="5 10" id="KW-0547">Nucleotide-binding</keyword>
<evidence type="ECO:0000256" key="5">
    <source>
        <dbReference type="ARBA" id="ARBA00022741"/>
    </source>
</evidence>
<dbReference type="InterPro" id="IPR006001">
    <property type="entry name" value="Therm_gnt_kin"/>
</dbReference>
<dbReference type="Proteomes" id="UP000245166">
    <property type="component" value="Unassembled WGS sequence"/>
</dbReference>
<dbReference type="FunFam" id="3.40.50.300:FF:000522">
    <property type="entry name" value="Gluconokinase"/>
    <property type="match status" value="1"/>
</dbReference>
<evidence type="ECO:0000256" key="4">
    <source>
        <dbReference type="ARBA" id="ARBA00022679"/>
    </source>
</evidence>
<dbReference type="RefSeq" id="WP_109229264.1">
    <property type="nucleotide sequence ID" value="NZ_PYHR01000002.1"/>
</dbReference>
<dbReference type="SUPFAM" id="SSF52540">
    <property type="entry name" value="P-loop containing nucleoside triphosphate hydrolases"/>
    <property type="match status" value="1"/>
</dbReference>
<evidence type="ECO:0000256" key="1">
    <source>
        <dbReference type="ARBA" id="ARBA00004761"/>
    </source>
</evidence>
<evidence type="ECO:0000256" key="6">
    <source>
        <dbReference type="ARBA" id="ARBA00022777"/>
    </source>
</evidence>
<comment type="pathway">
    <text evidence="1">Carbohydrate acid metabolism.</text>
</comment>
<dbReference type="GO" id="GO:0046316">
    <property type="term" value="F:gluconokinase activity"/>
    <property type="evidence" value="ECO:0007669"/>
    <property type="project" value="UniProtKB-EC"/>
</dbReference>
<dbReference type="CDD" id="cd02021">
    <property type="entry name" value="GntK"/>
    <property type="match status" value="1"/>
</dbReference>
<sequence>MDSAHIVVMGVSGCGKSTVGEAVAERLGVPFADADDFHPEANVALMAGGTPLTDEQRWPWLDALVAWMAQQPAAPADPAGSPVRSVVACSALRRAYRDVLRTAPDGVAFVHLDVDDAELRRRVASRSEHFMPVTLLESQLATLEPLGDDEAGLTLSAGDDVPTLVSAVVTALEG</sequence>
<reference evidence="11 12" key="1">
    <citation type="submission" date="2018-03" db="EMBL/GenBank/DDBJ databases">
        <title>Genome assembly of novel Miniimonas species PCH200.</title>
        <authorList>
            <person name="Thakur V."/>
            <person name="Kumar V."/>
            <person name="Singh D."/>
        </authorList>
    </citation>
    <scope>NUCLEOTIDE SEQUENCE [LARGE SCALE GENOMIC DNA]</scope>
    <source>
        <strain evidence="11 12">PCH200</strain>
    </source>
</reference>
<proteinExistence type="inferred from homology"/>
<evidence type="ECO:0000256" key="9">
    <source>
        <dbReference type="ARBA" id="ARBA00048090"/>
    </source>
</evidence>
<dbReference type="GO" id="GO:0019521">
    <property type="term" value="P:D-gluconate metabolic process"/>
    <property type="evidence" value="ECO:0007669"/>
    <property type="project" value="UniProtKB-KW"/>
</dbReference>
<comment type="catalytic activity">
    <reaction evidence="9 10">
        <text>D-gluconate + ATP = 6-phospho-D-gluconate + ADP + H(+)</text>
        <dbReference type="Rhea" id="RHEA:19433"/>
        <dbReference type="ChEBI" id="CHEBI:15378"/>
        <dbReference type="ChEBI" id="CHEBI:18391"/>
        <dbReference type="ChEBI" id="CHEBI:30616"/>
        <dbReference type="ChEBI" id="CHEBI:58759"/>
        <dbReference type="ChEBI" id="CHEBI:456216"/>
        <dbReference type="EC" id="2.7.1.12"/>
    </reaction>
</comment>
<dbReference type="GO" id="GO:0005737">
    <property type="term" value="C:cytoplasm"/>
    <property type="evidence" value="ECO:0007669"/>
    <property type="project" value="TreeGrafter"/>
</dbReference>
<dbReference type="EMBL" id="PYHR01000002">
    <property type="protein sequence ID" value="PWD50882.1"/>
    <property type="molecule type" value="Genomic_DNA"/>
</dbReference>
<name>A0A2U1ZVD3_9MICO</name>
<keyword evidence="4 10" id="KW-0808">Transferase</keyword>
<gene>
    <name evidence="11" type="ORF">C8046_09685</name>
</gene>
<comment type="caution">
    <text evidence="11">The sequence shown here is derived from an EMBL/GenBank/DDBJ whole genome shotgun (WGS) entry which is preliminary data.</text>
</comment>
<evidence type="ECO:0000256" key="2">
    <source>
        <dbReference type="ARBA" id="ARBA00008420"/>
    </source>
</evidence>
<evidence type="ECO:0000256" key="10">
    <source>
        <dbReference type="RuleBase" id="RU363066"/>
    </source>
</evidence>
<evidence type="ECO:0000256" key="3">
    <source>
        <dbReference type="ARBA" id="ARBA00012054"/>
    </source>
</evidence>
<protein>
    <recommendedName>
        <fullName evidence="3 10">Gluconokinase</fullName>
        <ecNumber evidence="3 10">2.7.1.12</ecNumber>
    </recommendedName>
</protein>
<comment type="similarity">
    <text evidence="2 10">Belongs to the gluconokinase GntK/GntV family.</text>
</comment>
<dbReference type="NCBIfam" id="TIGR01313">
    <property type="entry name" value="therm_gnt_kin"/>
    <property type="match status" value="1"/>
</dbReference>
<dbReference type="OrthoDB" id="9795716at2"/>
<dbReference type="AlphaFoldDB" id="A0A2U1ZVD3"/>
<keyword evidence="8" id="KW-0311">Gluconate utilization</keyword>
<dbReference type="EC" id="2.7.1.12" evidence="3 10"/>
<keyword evidence="6 10" id="KW-0418">Kinase</keyword>
<evidence type="ECO:0000256" key="8">
    <source>
        <dbReference type="ARBA" id="ARBA00023064"/>
    </source>
</evidence>
<keyword evidence="12" id="KW-1185">Reference proteome</keyword>